<gene>
    <name evidence="2" type="ORF">DLM86_29955</name>
</gene>
<name>A0A2V5KP97_9BACL</name>
<keyword evidence="3" id="KW-1185">Reference proteome</keyword>
<organism evidence="2 3">
    <name type="scientific">Paenibacillus flagellatus</name>
    <dbReference type="NCBI Taxonomy" id="2211139"/>
    <lineage>
        <taxon>Bacteria</taxon>
        <taxon>Bacillati</taxon>
        <taxon>Bacillota</taxon>
        <taxon>Bacilli</taxon>
        <taxon>Bacillales</taxon>
        <taxon>Paenibacillaceae</taxon>
        <taxon>Paenibacillus</taxon>
    </lineage>
</organism>
<reference evidence="2 3" key="1">
    <citation type="submission" date="2018-05" db="EMBL/GenBank/DDBJ databases">
        <title>Paenibacillus flagellatus sp. nov., isolated from selenium mineral soil.</title>
        <authorList>
            <person name="Dai X."/>
        </authorList>
    </citation>
    <scope>NUCLEOTIDE SEQUENCE [LARGE SCALE GENOMIC DNA]</scope>
    <source>
        <strain evidence="2 3">DXL2</strain>
    </source>
</reference>
<feature type="compositionally biased region" description="Basic residues" evidence="1">
    <location>
        <begin position="1"/>
        <end position="12"/>
    </location>
</feature>
<evidence type="ECO:0008006" key="4">
    <source>
        <dbReference type="Google" id="ProtNLM"/>
    </source>
</evidence>
<dbReference type="Gene3D" id="2.60.120.260">
    <property type="entry name" value="Galactose-binding domain-like"/>
    <property type="match status" value="1"/>
</dbReference>
<sequence length="314" mass="33126">MGSVHNRPKSGHKPLERGSACSKKKAAHKPKRKPDTTRKIEIAKKNNLTITLKPTPVTVDPVISVAPTPVTVEPVIRVEPAPVTVEPAITVSPAPVTIEPAITVSPAPITVEPAPVTVTPVIVPTPFRRVCTTIRETQQLTNPQLIMIPGPGMTSIATPYPSSIVVSGMTGTIVKVTATLLDFSSQNSADLDLMLVGPDGATNTILMSDAGTLPVGGLTLSFDDDAPNLLPAAGAIVSGTYKPTNYAGIENDTFPPPAPPVSPISMMSNFFGQNPNGTWSLYGTDDTPGNASQIRDGWILRITTEREECLYTPV</sequence>
<dbReference type="AlphaFoldDB" id="A0A2V5KP97"/>
<feature type="compositionally biased region" description="Basic residues" evidence="1">
    <location>
        <begin position="22"/>
        <end position="32"/>
    </location>
</feature>
<dbReference type="Proteomes" id="UP000247476">
    <property type="component" value="Unassembled WGS sequence"/>
</dbReference>
<accession>A0A2V5KP97</accession>
<feature type="region of interest" description="Disordered" evidence="1">
    <location>
        <begin position="1"/>
        <end position="37"/>
    </location>
</feature>
<comment type="caution">
    <text evidence="2">The sequence shown here is derived from an EMBL/GenBank/DDBJ whole genome shotgun (WGS) entry which is preliminary data.</text>
</comment>
<dbReference type="OrthoDB" id="9792152at2"/>
<protein>
    <recommendedName>
        <fullName evidence="4">P/Homo B domain-containing protein</fullName>
    </recommendedName>
</protein>
<evidence type="ECO:0000313" key="3">
    <source>
        <dbReference type="Proteomes" id="UP000247476"/>
    </source>
</evidence>
<dbReference type="RefSeq" id="WP_110843732.1">
    <property type="nucleotide sequence ID" value="NZ_QJVJ01000020.1"/>
</dbReference>
<dbReference type="EMBL" id="QJVJ01000020">
    <property type="protein sequence ID" value="PYI50296.1"/>
    <property type="molecule type" value="Genomic_DNA"/>
</dbReference>
<evidence type="ECO:0000256" key="1">
    <source>
        <dbReference type="SAM" id="MobiDB-lite"/>
    </source>
</evidence>
<proteinExistence type="predicted"/>
<evidence type="ECO:0000313" key="2">
    <source>
        <dbReference type="EMBL" id="PYI50296.1"/>
    </source>
</evidence>